<keyword evidence="3" id="KW-1185">Reference proteome</keyword>
<name>A0ABW5PGM8_9BACL</name>
<dbReference type="Gene3D" id="3.40.630.30">
    <property type="match status" value="1"/>
</dbReference>
<comment type="caution">
    <text evidence="2">The sequence shown here is derived from an EMBL/GenBank/DDBJ whole genome shotgun (WGS) entry which is preliminary data.</text>
</comment>
<dbReference type="InterPro" id="IPR000182">
    <property type="entry name" value="GNAT_dom"/>
</dbReference>
<dbReference type="InterPro" id="IPR016181">
    <property type="entry name" value="Acyl_CoA_acyltransferase"/>
</dbReference>
<feature type="domain" description="N-acetyltransferase" evidence="1">
    <location>
        <begin position="3"/>
        <end position="139"/>
    </location>
</feature>
<organism evidence="2 3">
    <name type="scientific">Paenibacillus gansuensis</name>
    <dbReference type="NCBI Taxonomy" id="306542"/>
    <lineage>
        <taxon>Bacteria</taxon>
        <taxon>Bacillati</taxon>
        <taxon>Bacillota</taxon>
        <taxon>Bacilli</taxon>
        <taxon>Bacillales</taxon>
        <taxon>Paenibacillaceae</taxon>
        <taxon>Paenibacillus</taxon>
    </lineage>
</organism>
<keyword evidence="2" id="KW-0012">Acyltransferase</keyword>
<keyword evidence="2" id="KW-0808">Transferase</keyword>
<proteinExistence type="predicted"/>
<protein>
    <submittedName>
        <fullName evidence="2">GNAT family N-acetyltransferase</fullName>
        <ecNumber evidence="2">2.3.1.-</ecNumber>
    </submittedName>
</protein>
<dbReference type="SUPFAM" id="SSF55729">
    <property type="entry name" value="Acyl-CoA N-acyltransferases (Nat)"/>
    <property type="match status" value="1"/>
</dbReference>
<sequence length="139" mass="15844">MRFTFRPMAIDDYEAAFALWEKTPGMVLNQSDSQEAVRKFLGRNPGLSFVCFDGETLIGSVLCGHDGKRGFLYHAAVDEDYRGSGIGRELITRCLDGLKEEEIIRCYLFVLEDNELGSLYWERSGWTKRDGILLFSKDT</sequence>
<reference evidence="3" key="1">
    <citation type="journal article" date="2019" name="Int. J. Syst. Evol. Microbiol.">
        <title>The Global Catalogue of Microorganisms (GCM) 10K type strain sequencing project: providing services to taxonomists for standard genome sequencing and annotation.</title>
        <authorList>
            <consortium name="The Broad Institute Genomics Platform"/>
            <consortium name="The Broad Institute Genome Sequencing Center for Infectious Disease"/>
            <person name="Wu L."/>
            <person name="Ma J."/>
        </authorList>
    </citation>
    <scope>NUCLEOTIDE SEQUENCE [LARGE SCALE GENOMIC DNA]</scope>
    <source>
        <strain evidence="3">KCTC 3950</strain>
    </source>
</reference>
<dbReference type="GO" id="GO:0016746">
    <property type="term" value="F:acyltransferase activity"/>
    <property type="evidence" value="ECO:0007669"/>
    <property type="project" value="UniProtKB-KW"/>
</dbReference>
<dbReference type="Proteomes" id="UP001597541">
    <property type="component" value="Unassembled WGS sequence"/>
</dbReference>
<dbReference type="Pfam" id="PF00583">
    <property type="entry name" value="Acetyltransf_1"/>
    <property type="match status" value="1"/>
</dbReference>
<gene>
    <name evidence="2" type="ORF">ACFSUF_11870</name>
</gene>
<dbReference type="PROSITE" id="PS51186">
    <property type="entry name" value="GNAT"/>
    <property type="match status" value="1"/>
</dbReference>
<dbReference type="RefSeq" id="WP_377603062.1">
    <property type="nucleotide sequence ID" value="NZ_JBHUME010000007.1"/>
</dbReference>
<dbReference type="EMBL" id="JBHUME010000007">
    <property type="protein sequence ID" value="MFD2613122.1"/>
    <property type="molecule type" value="Genomic_DNA"/>
</dbReference>
<dbReference type="CDD" id="cd04301">
    <property type="entry name" value="NAT_SF"/>
    <property type="match status" value="1"/>
</dbReference>
<dbReference type="EC" id="2.3.1.-" evidence="2"/>
<evidence type="ECO:0000313" key="3">
    <source>
        <dbReference type="Proteomes" id="UP001597541"/>
    </source>
</evidence>
<evidence type="ECO:0000259" key="1">
    <source>
        <dbReference type="PROSITE" id="PS51186"/>
    </source>
</evidence>
<evidence type="ECO:0000313" key="2">
    <source>
        <dbReference type="EMBL" id="MFD2613122.1"/>
    </source>
</evidence>
<accession>A0ABW5PGM8</accession>